<dbReference type="Proteomes" id="UP001190700">
    <property type="component" value="Unassembled WGS sequence"/>
</dbReference>
<dbReference type="EMBL" id="LGRX02014048">
    <property type="protein sequence ID" value="KAK3265252.1"/>
    <property type="molecule type" value="Genomic_DNA"/>
</dbReference>
<sequence>MLKQSCLNSHTSLSPPDGQRLSSPPPAQSQEDLRGLILEKQRRQSKDQQLIREQLQRQAPVNEAFEACNGIAVAGSEKEPVAAADLTLTTAERLLER</sequence>
<reference evidence="2 3" key="1">
    <citation type="journal article" date="2015" name="Genome Biol. Evol.">
        <title>Comparative Genomics of a Bacterivorous Green Alga Reveals Evolutionary Causalities and Consequences of Phago-Mixotrophic Mode of Nutrition.</title>
        <authorList>
            <person name="Burns J.A."/>
            <person name="Paasch A."/>
            <person name="Narechania A."/>
            <person name="Kim E."/>
        </authorList>
    </citation>
    <scope>NUCLEOTIDE SEQUENCE [LARGE SCALE GENOMIC DNA]</scope>
    <source>
        <strain evidence="2 3">PLY_AMNH</strain>
    </source>
</reference>
<evidence type="ECO:0000313" key="2">
    <source>
        <dbReference type="EMBL" id="KAK3265252.1"/>
    </source>
</evidence>
<feature type="compositionally biased region" description="Polar residues" evidence="1">
    <location>
        <begin position="1"/>
        <end position="14"/>
    </location>
</feature>
<keyword evidence="3" id="KW-1185">Reference proteome</keyword>
<comment type="caution">
    <text evidence="2">The sequence shown here is derived from an EMBL/GenBank/DDBJ whole genome shotgun (WGS) entry which is preliminary data.</text>
</comment>
<dbReference type="AlphaFoldDB" id="A0AAE0FSK0"/>
<evidence type="ECO:0000256" key="1">
    <source>
        <dbReference type="SAM" id="MobiDB-lite"/>
    </source>
</evidence>
<gene>
    <name evidence="2" type="ORF">CYMTET_26051</name>
</gene>
<name>A0AAE0FSK0_9CHLO</name>
<proteinExistence type="predicted"/>
<protein>
    <submittedName>
        <fullName evidence="2">Uncharacterized protein</fullName>
    </submittedName>
</protein>
<evidence type="ECO:0000313" key="3">
    <source>
        <dbReference type="Proteomes" id="UP001190700"/>
    </source>
</evidence>
<accession>A0AAE0FSK0</accession>
<organism evidence="2 3">
    <name type="scientific">Cymbomonas tetramitiformis</name>
    <dbReference type="NCBI Taxonomy" id="36881"/>
    <lineage>
        <taxon>Eukaryota</taxon>
        <taxon>Viridiplantae</taxon>
        <taxon>Chlorophyta</taxon>
        <taxon>Pyramimonadophyceae</taxon>
        <taxon>Pyramimonadales</taxon>
        <taxon>Pyramimonadaceae</taxon>
        <taxon>Cymbomonas</taxon>
    </lineage>
</organism>
<feature type="region of interest" description="Disordered" evidence="1">
    <location>
        <begin position="1"/>
        <end position="30"/>
    </location>
</feature>